<keyword evidence="1" id="KW-0808">Transferase</keyword>
<dbReference type="InterPro" id="IPR016181">
    <property type="entry name" value="Acyl_CoA_acyltransferase"/>
</dbReference>
<dbReference type="EC" id="2.3.1.-" evidence="1"/>
<dbReference type="GO" id="GO:0016410">
    <property type="term" value="F:N-acyltransferase activity"/>
    <property type="evidence" value="ECO:0000318"/>
    <property type="project" value="GO_Central"/>
</dbReference>
<proteinExistence type="inferred from homology"/>
<dbReference type="OrthoDB" id="61870at2759"/>
<gene>
    <name evidence="2" type="primary">WBGene00100473</name>
</gene>
<dbReference type="Proteomes" id="UP000005239">
    <property type="component" value="Unassembled WGS sequence"/>
</dbReference>
<accession>A0A8R1Y9S8</accession>
<sequence length="313" mass="35966">MSRLVEFSSADQLKKLVDKLTNGGKRSHCFENMAVQNICLWKLESKVPTETIDIYGFPAENPLYVFYFERSHHQFPQLHVRTPSEGHDCTILADGLKEMMSVALSFIENQGKELLLDADTVVQEAFFKLIKSGEFPFTIRVFGDLIPFYMNKSQQHELLKMKLTSPDGFKIDEIKIEKEYEGIHAALSYADEAAPELTRLRLGNIPSVCIRDEDGNLASWQMSHHYGQLTHLYTVPSYRGKGLGVLTELLLAHKLAKCGLQVFKYVDFDNEKVFGGTMRHPLWTRWVSTRENNEKEEGEEDIMWSYSIFTLVQ</sequence>
<dbReference type="Pfam" id="PF08445">
    <property type="entry name" value="FR47"/>
    <property type="match status" value="1"/>
</dbReference>
<evidence type="ECO:0000313" key="2">
    <source>
        <dbReference type="EnsemblMetazoa" id="PPA10919.1"/>
    </source>
</evidence>
<protein>
    <recommendedName>
        <fullName evidence="1">Glycine N-acyltransferase-like protein</fullName>
        <ecNumber evidence="1">2.3.1.-</ecNumber>
    </recommendedName>
</protein>
<dbReference type="PANTHER" id="PTHR15298">
    <property type="entry name" value="L-COA N-ACYLTRANSFERASE-RELATED"/>
    <property type="match status" value="1"/>
</dbReference>
<dbReference type="Gene3D" id="3.40.630.30">
    <property type="match status" value="1"/>
</dbReference>
<reference evidence="3" key="1">
    <citation type="journal article" date="2008" name="Nat. Genet.">
        <title>The Pristionchus pacificus genome provides a unique perspective on nematode lifestyle and parasitism.</title>
        <authorList>
            <person name="Dieterich C."/>
            <person name="Clifton S.W."/>
            <person name="Schuster L.N."/>
            <person name="Chinwalla A."/>
            <person name="Delehaunty K."/>
            <person name="Dinkelacker I."/>
            <person name="Fulton L."/>
            <person name="Fulton R."/>
            <person name="Godfrey J."/>
            <person name="Minx P."/>
            <person name="Mitreva M."/>
            <person name="Roeseler W."/>
            <person name="Tian H."/>
            <person name="Witte H."/>
            <person name="Yang S.P."/>
            <person name="Wilson R.K."/>
            <person name="Sommer R.J."/>
        </authorList>
    </citation>
    <scope>NUCLEOTIDE SEQUENCE [LARGE SCALE GENOMIC DNA]</scope>
    <source>
        <strain evidence="3">PS312</strain>
    </source>
</reference>
<dbReference type="AlphaFoldDB" id="A0A2A6C2Z9"/>
<keyword evidence="3" id="KW-1185">Reference proteome</keyword>
<dbReference type="GO" id="GO:0005739">
    <property type="term" value="C:mitochondrion"/>
    <property type="evidence" value="ECO:0007669"/>
    <property type="project" value="InterPro"/>
</dbReference>
<dbReference type="PROSITE" id="PS51186">
    <property type="entry name" value="GNAT"/>
    <property type="match status" value="1"/>
</dbReference>
<accession>A0A2A6C2Z9</accession>
<evidence type="ECO:0000313" key="3">
    <source>
        <dbReference type="Proteomes" id="UP000005239"/>
    </source>
</evidence>
<dbReference type="InterPro" id="IPR000182">
    <property type="entry name" value="GNAT_dom"/>
</dbReference>
<comment type="similarity">
    <text evidence="1">Belongs to the glycine N-acyltransferase family.</text>
</comment>
<dbReference type="InterPro" id="IPR010313">
    <property type="entry name" value="Glycine_N-acyltransferase"/>
</dbReference>
<organism evidence="2 3">
    <name type="scientific">Pristionchus pacificus</name>
    <name type="common">Parasitic nematode worm</name>
    <dbReference type="NCBI Taxonomy" id="54126"/>
    <lineage>
        <taxon>Eukaryota</taxon>
        <taxon>Metazoa</taxon>
        <taxon>Ecdysozoa</taxon>
        <taxon>Nematoda</taxon>
        <taxon>Chromadorea</taxon>
        <taxon>Rhabditida</taxon>
        <taxon>Rhabditina</taxon>
        <taxon>Diplogasteromorpha</taxon>
        <taxon>Diplogasteroidea</taxon>
        <taxon>Neodiplogasteridae</taxon>
        <taxon>Pristionchus</taxon>
    </lineage>
</organism>
<keyword evidence="1" id="KW-0012">Acyltransferase</keyword>
<dbReference type="PANTHER" id="PTHR15298:SF1">
    <property type="entry name" value="GLYCINE N-ACYLTRANSFERASE-LIKE PROTEIN"/>
    <property type="match status" value="1"/>
</dbReference>
<dbReference type="EnsemblMetazoa" id="PPA10919.1">
    <property type="protein sequence ID" value="PPA10919.1"/>
    <property type="gene ID" value="WBGene00100473"/>
</dbReference>
<evidence type="ECO:0000256" key="1">
    <source>
        <dbReference type="RuleBase" id="RU368002"/>
    </source>
</evidence>
<dbReference type="SUPFAM" id="SSF55729">
    <property type="entry name" value="Acyl-CoA N-acyltransferases (Nat)"/>
    <property type="match status" value="1"/>
</dbReference>
<name>A0A2A6C2Z9_PRIPA</name>
<dbReference type="InterPro" id="IPR013653">
    <property type="entry name" value="GCN5-like_dom"/>
</dbReference>
<dbReference type="GO" id="GO:0047961">
    <property type="term" value="F:glycine N-acyltransferase activity"/>
    <property type="evidence" value="ECO:0007669"/>
    <property type="project" value="InterPro"/>
</dbReference>
<reference evidence="2" key="2">
    <citation type="submission" date="2022-06" db="UniProtKB">
        <authorList>
            <consortium name="EnsemblMetazoa"/>
        </authorList>
    </citation>
    <scope>IDENTIFICATION</scope>
    <source>
        <strain evidence="2">PS312</strain>
    </source>
</reference>